<dbReference type="Proteomes" id="UP001321760">
    <property type="component" value="Unassembled WGS sequence"/>
</dbReference>
<gene>
    <name evidence="2" type="ORF">QBC34DRAFT_427411</name>
</gene>
<sequence>MANLTPELYDKLCKNMPGIRGYTLTSPAYVPLRTVQGAKTPLFSTSGIDLWSSSNASFGVGVNGVTAATVSLQSSPVTISMTWDHFPRVNVMGDDWQGTALWTFSGVFASDPRITITQTFTKANATRLQRPSNFPGPPICPGVSWGNISWSAKIVFEGETITVPDFAQTPIELYAISPKLPVMYKSPGAPLELLRLFVAPAYQDASVVSLDSWVAWVVKRCHASLADHDPDLDVSVPMAQRIHSFIYDVWSGGMNYASAYNGQTFSLDYWLADYKNPAAWNEVNCYDQAALVQLVTLLGVAVDRIGWVYKQPFGYIVPTDLIGWGKTNNPYYGNDGSKKLIDQDKVAADAQPFGNHAFIRYTNSAGTSVALDACAGPHTGDQTVEAYLTDSIDDTDGITTAYYQTWKHNRSIQALSVSNGMGVTSYTDDRSAYYNLQSTGGVTTYADLTSTKGAVAAWAAFAKFVKQAPTESKQIDLATFFAQLQTAVTGCLPNMPLYFTTSKPLAQMVSSKTVSYRAGTDVFTSPPDVINAATTPQRPLLSMTVRVLETPDLALQDLASWMRCLSRDPASLFVASETQSTNPDSDDDLGPAHLRLTAKAPSGLNIFCYLNMVVWVQAQDYQTGLSVAAAAEKLLNAATSDTTLLTVDVSAPSSSTYAPPEPISGPLADGQAVPEEDGVDQISFVVVAAETQIVQLQTVEVALQT</sequence>
<evidence type="ECO:0000256" key="1">
    <source>
        <dbReference type="SAM" id="MobiDB-lite"/>
    </source>
</evidence>
<comment type="caution">
    <text evidence="2">The sequence shown here is derived from an EMBL/GenBank/DDBJ whole genome shotgun (WGS) entry which is preliminary data.</text>
</comment>
<keyword evidence="3" id="KW-1185">Reference proteome</keyword>
<dbReference type="AlphaFoldDB" id="A0AAV9GJ11"/>
<evidence type="ECO:0000313" key="3">
    <source>
        <dbReference type="Proteomes" id="UP001321760"/>
    </source>
</evidence>
<protein>
    <submittedName>
        <fullName evidence="2">Uncharacterized protein</fullName>
    </submittedName>
</protein>
<name>A0AAV9GJ11_9PEZI</name>
<reference evidence="2" key="1">
    <citation type="journal article" date="2023" name="Mol. Phylogenet. Evol.">
        <title>Genome-scale phylogeny and comparative genomics of the fungal order Sordariales.</title>
        <authorList>
            <person name="Hensen N."/>
            <person name="Bonometti L."/>
            <person name="Westerberg I."/>
            <person name="Brannstrom I.O."/>
            <person name="Guillou S."/>
            <person name="Cros-Aarteil S."/>
            <person name="Calhoun S."/>
            <person name="Haridas S."/>
            <person name="Kuo A."/>
            <person name="Mondo S."/>
            <person name="Pangilinan J."/>
            <person name="Riley R."/>
            <person name="LaButti K."/>
            <person name="Andreopoulos B."/>
            <person name="Lipzen A."/>
            <person name="Chen C."/>
            <person name="Yan M."/>
            <person name="Daum C."/>
            <person name="Ng V."/>
            <person name="Clum A."/>
            <person name="Steindorff A."/>
            <person name="Ohm R.A."/>
            <person name="Martin F."/>
            <person name="Silar P."/>
            <person name="Natvig D.O."/>
            <person name="Lalanne C."/>
            <person name="Gautier V."/>
            <person name="Ament-Velasquez S.L."/>
            <person name="Kruys A."/>
            <person name="Hutchinson M.I."/>
            <person name="Powell A.J."/>
            <person name="Barry K."/>
            <person name="Miller A.N."/>
            <person name="Grigoriev I.V."/>
            <person name="Debuchy R."/>
            <person name="Gladieux P."/>
            <person name="Hiltunen Thoren M."/>
            <person name="Johannesson H."/>
        </authorList>
    </citation>
    <scope>NUCLEOTIDE SEQUENCE</scope>
    <source>
        <strain evidence="2">PSN243</strain>
    </source>
</reference>
<dbReference type="EMBL" id="MU865950">
    <property type="protein sequence ID" value="KAK4447395.1"/>
    <property type="molecule type" value="Genomic_DNA"/>
</dbReference>
<proteinExistence type="predicted"/>
<accession>A0AAV9GJ11</accession>
<feature type="region of interest" description="Disordered" evidence="1">
    <location>
        <begin position="653"/>
        <end position="673"/>
    </location>
</feature>
<organism evidence="2 3">
    <name type="scientific">Podospora aff. communis PSN243</name>
    <dbReference type="NCBI Taxonomy" id="3040156"/>
    <lineage>
        <taxon>Eukaryota</taxon>
        <taxon>Fungi</taxon>
        <taxon>Dikarya</taxon>
        <taxon>Ascomycota</taxon>
        <taxon>Pezizomycotina</taxon>
        <taxon>Sordariomycetes</taxon>
        <taxon>Sordariomycetidae</taxon>
        <taxon>Sordariales</taxon>
        <taxon>Podosporaceae</taxon>
        <taxon>Podospora</taxon>
    </lineage>
</organism>
<evidence type="ECO:0000313" key="2">
    <source>
        <dbReference type="EMBL" id="KAK4447395.1"/>
    </source>
</evidence>
<reference evidence="2" key="2">
    <citation type="submission" date="2023-05" db="EMBL/GenBank/DDBJ databases">
        <authorList>
            <consortium name="Lawrence Berkeley National Laboratory"/>
            <person name="Steindorff A."/>
            <person name="Hensen N."/>
            <person name="Bonometti L."/>
            <person name="Westerberg I."/>
            <person name="Brannstrom I.O."/>
            <person name="Guillou S."/>
            <person name="Cros-Aarteil S."/>
            <person name="Calhoun S."/>
            <person name="Haridas S."/>
            <person name="Kuo A."/>
            <person name="Mondo S."/>
            <person name="Pangilinan J."/>
            <person name="Riley R."/>
            <person name="Labutti K."/>
            <person name="Andreopoulos B."/>
            <person name="Lipzen A."/>
            <person name="Chen C."/>
            <person name="Yanf M."/>
            <person name="Daum C."/>
            <person name="Ng V."/>
            <person name="Clum A."/>
            <person name="Ohm R."/>
            <person name="Martin F."/>
            <person name="Silar P."/>
            <person name="Natvig D."/>
            <person name="Lalanne C."/>
            <person name="Gautier V."/>
            <person name="Ament-Velasquez S.L."/>
            <person name="Kruys A."/>
            <person name="Hutchinson M.I."/>
            <person name="Powell A.J."/>
            <person name="Barry K."/>
            <person name="Miller A.N."/>
            <person name="Grigoriev I.V."/>
            <person name="Debuchy R."/>
            <person name="Gladieux P."/>
            <person name="Thoren M.H."/>
            <person name="Johannesson H."/>
        </authorList>
    </citation>
    <scope>NUCLEOTIDE SEQUENCE</scope>
    <source>
        <strain evidence="2">PSN243</strain>
    </source>
</reference>